<reference evidence="2 3" key="1">
    <citation type="submission" date="2020-08" db="EMBL/GenBank/DDBJ databases">
        <title>Genomic Encyclopedia of Type Strains, Phase III (KMG-III): the genomes of soil and plant-associated and newly described type strains.</title>
        <authorList>
            <person name="Whitman W."/>
        </authorList>
    </citation>
    <scope>NUCLEOTIDE SEQUENCE [LARGE SCALE GENOMIC DNA]</scope>
    <source>
        <strain evidence="2 3">CECT 3265</strain>
    </source>
</reference>
<name>A0A7W7LFI6_STRNE</name>
<gene>
    <name evidence="2" type="ORF">FHS38_005343</name>
</gene>
<evidence type="ECO:0000313" key="2">
    <source>
        <dbReference type="EMBL" id="MBB4889268.1"/>
    </source>
</evidence>
<proteinExistence type="predicted"/>
<sequence length="142" mass="15565">MAVKFVQVDESEKGEPGVEEAVTTTVVGGQTLTTTTYGRLLQHDDLKPDVTEGVFSVELLVAAKGTEEYDTGEQNEDGSPKIAMRPCVVYERRELDMGEDTFKEYLEAIQPYAAASREAQQVPAQARKRRAKTSKPTAGEPV</sequence>
<evidence type="ECO:0000256" key="1">
    <source>
        <dbReference type="SAM" id="MobiDB-lite"/>
    </source>
</evidence>
<dbReference type="Proteomes" id="UP000556436">
    <property type="component" value="Unassembled WGS sequence"/>
</dbReference>
<dbReference type="RefSeq" id="WP_184737528.1">
    <property type="nucleotide sequence ID" value="NZ_BMRW01000018.1"/>
</dbReference>
<dbReference type="EMBL" id="JACHJG010000012">
    <property type="protein sequence ID" value="MBB4889268.1"/>
    <property type="molecule type" value="Genomic_DNA"/>
</dbReference>
<feature type="region of interest" description="Disordered" evidence="1">
    <location>
        <begin position="116"/>
        <end position="142"/>
    </location>
</feature>
<protein>
    <submittedName>
        <fullName evidence="2">Uncharacterized protein</fullName>
    </submittedName>
</protein>
<comment type="caution">
    <text evidence="2">The sequence shown here is derived from an EMBL/GenBank/DDBJ whole genome shotgun (WGS) entry which is preliminary data.</text>
</comment>
<evidence type="ECO:0000313" key="3">
    <source>
        <dbReference type="Proteomes" id="UP000556436"/>
    </source>
</evidence>
<accession>A0A7W7LFI6</accession>
<dbReference type="AlphaFoldDB" id="A0A7W7LFI6"/>
<organism evidence="2 3">
    <name type="scientific">Streptomyces netropsis</name>
    <name type="common">Streptoverticillium netropsis</name>
    <dbReference type="NCBI Taxonomy" id="55404"/>
    <lineage>
        <taxon>Bacteria</taxon>
        <taxon>Bacillati</taxon>
        <taxon>Actinomycetota</taxon>
        <taxon>Actinomycetes</taxon>
        <taxon>Kitasatosporales</taxon>
        <taxon>Streptomycetaceae</taxon>
        <taxon>Streptomyces</taxon>
    </lineage>
</organism>
<keyword evidence="3" id="KW-1185">Reference proteome</keyword>